<proteinExistence type="predicted"/>
<keyword evidence="2" id="KW-1185">Reference proteome</keyword>
<reference evidence="1 2" key="1">
    <citation type="journal article" date="2016" name="Sci. Rep.">
        <title>Metabolic traits of an uncultured archaeal lineage -MSBL1- from brine pools of the Red Sea.</title>
        <authorList>
            <person name="Mwirichia R."/>
            <person name="Alam I."/>
            <person name="Rashid M."/>
            <person name="Vinu M."/>
            <person name="Ba-Alawi W."/>
            <person name="Anthony Kamau A."/>
            <person name="Kamanda Ngugi D."/>
            <person name="Goker M."/>
            <person name="Klenk H.P."/>
            <person name="Bajic V."/>
            <person name="Stingl U."/>
        </authorList>
    </citation>
    <scope>NUCLEOTIDE SEQUENCE [LARGE SCALE GENOMIC DNA]</scope>
    <source>
        <strain evidence="1">SCGC-AAA259I09</strain>
    </source>
</reference>
<dbReference type="EMBL" id="LHXR01000161">
    <property type="protein sequence ID" value="KXA94903.1"/>
    <property type="molecule type" value="Genomic_DNA"/>
</dbReference>
<evidence type="ECO:0000313" key="1">
    <source>
        <dbReference type="EMBL" id="KXA94903.1"/>
    </source>
</evidence>
<accession>A0A133UL37</accession>
<dbReference type="AlphaFoldDB" id="A0A133UL37"/>
<organism evidence="1 2">
    <name type="scientific">candidate division MSBL1 archaeon SCGC-AAA259I09</name>
    <dbReference type="NCBI Taxonomy" id="1698267"/>
    <lineage>
        <taxon>Archaea</taxon>
        <taxon>Methanobacteriati</taxon>
        <taxon>Methanobacteriota</taxon>
        <taxon>candidate division MSBL1</taxon>
    </lineage>
</organism>
<protein>
    <submittedName>
        <fullName evidence="1">Uncharacterized protein</fullName>
    </submittedName>
</protein>
<name>A0A133UL37_9EURY</name>
<gene>
    <name evidence="1" type="ORF">AKJ37_07200</name>
</gene>
<evidence type="ECO:0000313" key="2">
    <source>
        <dbReference type="Proteomes" id="UP000070463"/>
    </source>
</evidence>
<comment type="caution">
    <text evidence="1">The sequence shown here is derived from an EMBL/GenBank/DDBJ whole genome shotgun (WGS) entry which is preliminary data.</text>
</comment>
<dbReference type="Proteomes" id="UP000070463">
    <property type="component" value="Unassembled WGS sequence"/>
</dbReference>
<sequence>MHPFGQVKVLPSRSEVVTDYRSLQVVHSLESNLVCRDWDSARRTYGLSHDSPVPNLPRIYSRKSLPLEAMSLRVGISVQDTYSLFFSNLFLMLYRERRVKLNADSSPIQSSIGKESSQLKKIKTIEKIILTKFFNQSR</sequence>